<evidence type="ECO:0000256" key="1">
    <source>
        <dbReference type="ARBA" id="ARBA00001936"/>
    </source>
</evidence>
<evidence type="ECO:0000256" key="6">
    <source>
        <dbReference type="ARBA" id="ARBA00023211"/>
    </source>
</evidence>
<dbReference type="InterPro" id="IPR019818">
    <property type="entry name" value="IsoCit/isopropylmalate_DH_CS"/>
</dbReference>
<organism evidence="8 9">
    <name type="scientific">Streptomyces rapamycinicus (strain ATCC 29253 / DSM 41530 / NRRL 5491 / AYB-994)</name>
    <name type="common">Streptomyces hygroscopicus (strain ATCC 29253)</name>
    <dbReference type="NCBI Taxonomy" id="1343740"/>
    <lineage>
        <taxon>Bacteria</taxon>
        <taxon>Bacillati</taxon>
        <taxon>Actinomycetota</taxon>
        <taxon>Actinomycetes</taxon>
        <taxon>Kitasatosporales</taxon>
        <taxon>Streptomycetaceae</taxon>
        <taxon>Streptomyces</taxon>
        <taxon>Streptomyces violaceusniger group</taxon>
    </lineage>
</organism>
<evidence type="ECO:0000256" key="3">
    <source>
        <dbReference type="ARBA" id="ARBA00022723"/>
    </source>
</evidence>
<comment type="caution">
    <text evidence="8">The sequence shown here is derived from an EMBL/GenBank/DDBJ whole genome shotgun (WGS) entry which is preliminary data.</text>
</comment>
<dbReference type="eggNOG" id="COG0473">
    <property type="taxonomic scope" value="Bacteria"/>
</dbReference>
<dbReference type="SUPFAM" id="SSF53659">
    <property type="entry name" value="Isocitrate/Isopropylmalate dehydrogenase-like"/>
    <property type="match status" value="1"/>
</dbReference>
<evidence type="ECO:0000256" key="4">
    <source>
        <dbReference type="ARBA" id="ARBA00023002"/>
    </source>
</evidence>
<keyword evidence="6" id="KW-0464">Manganese</keyword>
<sequence length="360" mass="37845">MTRDTKVVRLAVIPGDGIGPEVVAATVPTLRAALEADGDRLDVTSFDWGGERFLRQGAAMPADAADLVKRTDAVLFGAVGRPDVPEHELIWGLIIGLRQQLDLAVNLRPVRAFPGVPTKVRDTDGVDLVIVRENTEGEYVGAGGVAHAGSGHDLGIEVAVHSRRAIERAAHHAFALAGRRSGRLCLVTKSNAMRYGYPLWDRVVREVGERYPLVQLETVLVDAMAARMIQAPRSLDVLLTSNLFGDILSDLAAVLAGGMGMAPSANVLPGADVPGIYEPVHGSAPDIAGKGMANPVACMLSGAMLLDDLGHTGAARRVRDAVAGALRDTRHHTADLGGNATTADVASAVQHAMEGQEQNA</sequence>
<dbReference type="RefSeq" id="WP_020874549.1">
    <property type="nucleotide sequence ID" value="NC_022785.1"/>
</dbReference>
<dbReference type="GO" id="GO:0016616">
    <property type="term" value="F:oxidoreductase activity, acting on the CH-OH group of donors, NAD or NADP as acceptor"/>
    <property type="evidence" value="ECO:0007669"/>
    <property type="project" value="InterPro"/>
</dbReference>
<dbReference type="EMBL" id="QYCY01000004">
    <property type="protein sequence ID" value="RLV72094.1"/>
    <property type="molecule type" value="Genomic_DNA"/>
</dbReference>
<dbReference type="PROSITE" id="PS00470">
    <property type="entry name" value="IDH_IMDH"/>
    <property type="match status" value="1"/>
</dbReference>
<dbReference type="Proteomes" id="UP000281594">
    <property type="component" value="Unassembled WGS sequence"/>
</dbReference>
<dbReference type="PANTHER" id="PTHR43275:SF1">
    <property type="entry name" value="D-MALATE DEHYDROGENASE [DECARBOXYLATING]"/>
    <property type="match status" value="1"/>
</dbReference>
<evidence type="ECO:0000256" key="2">
    <source>
        <dbReference type="ARBA" id="ARBA00001946"/>
    </source>
</evidence>
<dbReference type="Pfam" id="PF00180">
    <property type="entry name" value="Iso_dh"/>
    <property type="match status" value="1"/>
</dbReference>
<evidence type="ECO:0000259" key="7">
    <source>
        <dbReference type="SMART" id="SM01329"/>
    </source>
</evidence>
<dbReference type="STRING" id="1343740.M271_48535"/>
<proteinExistence type="predicted"/>
<protein>
    <submittedName>
        <fullName evidence="8">Tartrate dehydrogenase</fullName>
    </submittedName>
</protein>
<keyword evidence="3" id="KW-0479">Metal-binding</keyword>
<reference evidence="8 9" key="1">
    <citation type="journal article" date="2018" name="J. Biol. Chem.">
        <title>Discovery of the actinoplanic acid pathway in Streptomyces rapamycinicus reveals a genetically conserved synergism with rapamycin.</title>
        <authorList>
            <person name="Mrak P."/>
            <person name="Krastel P."/>
            <person name="Pivk Lukancic P."/>
            <person name="Tao J."/>
            <person name="Pistorius D."/>
            <person name="Moore C.M."/>
        </authorList>
    </citation>
    <scope>NUCLEOTIDE SEQUENCE [LARGE SCALE GENOMIC DNA]</scope>
    <source>
        <strain evidence="8 9">NRRL 5491</strain>
    </source>
</reference>
<comment type="cofactor">
    <cofactor evidence="2">
        <name>Mg(2+)</name>
        <dbReference type="ChEBI" id="CHEBI:18420"/>
    </cofactor>
</comment>
<keyword evidence="4" id="KW-0560">Oxidoreductase</keyword>
<feature type="domain" description="Isopropylmalate dehydrogenase-like" evidence="7">
    <location>
        <begin position="9"/>
        <end position="349"/>
    </location>
</feature>
<evidence type="ECO:0000313" key="8">
    <source>
        <dbReference type="EMBL" id="RLV72094.1"/>
    </source>
</evidence>
<dbReference type="PANTHER" id="PTHR43275">
    <property type="entry name" value="D-MALATE DEHYDROGENASE [DECARBOXYLATING]"/>
    <property type="match status" value="1"/>
</dbReference>
<dbReference type="GO" id="GO:0051287">
    <property type="term" value="F:NAD binding"/>
    <property type="evidence" value="ECO:0007669"/>
    <property type="project" value="InterPro"/>
</dbReference>
<comment type="cofactor">
    <cofactor evidence="1">
        <name>Mn(2+)</name>
        <dbReference type="ChEBI" id="CHEBI:29035"/>
    </cofactor>
</comment>
<dbReference type="GO" id="GO:0000287">
    <property type="term" value="F:magnesium ion binding"/>
    <property type="evidence" value="ECO:0007669"/>
    <property type="project" value="InterPro"/>
</dbReference>
<gene>
    <name evidence="8" type="ORF">D3C57_146245</name>
</gene>
<name>A0A0A0NUJ6_STRRN</name>
<evidence type="ECO:0000313" key="9">
    <source>
        <dbReference type="Proteomes" id="UP000281594"/>
    </source>
</evidence>
<dbReference type="SMART" id="SM01329">
    <property type="entry name" value="Iso_dh"/>
    <property type="match status" value="1"/>
</dbReference>
<accession>A0A0A0NUJ6</accession>
<dbReference type="InterPro" id="IPR050501">
    <property type="entry name" value="ICDH/IPMDH"/>
</dbReference>
<keyword evidence="5" id="KW-0520">NAD</keyword>
<dbReference type="AlphaFoldDB" id="A0A0A0NUJ6"/>
<evidence type="ECO:0000256" key="5">
    <source>
        <dbReference type="ARBA" id="ARBA00023027"/>
    </source>
</evidence>
<dbReference type="Gene3D" id="3.40.718.10">
    <property type="entry name" value="Isopropylmalate Dehydrogenase"/>
    <property type="match status" value="1"/>
</dbReference>
<dbReference type="InterPro" id="IPR024084">
    <property type="entry name" value="IsoPropMal-DH-like_dom"/>
</dbReference>
<dbReference type="KEGG" id="src:M271_48535"/>
<dbReference type="HOGENOM" id="CLU_031953_0_1_11"/>